<reference evidence="3" key="1">
    <citation type="journal article" date="2020" name="Stud. Mycol.">
        <title>101 Dothideomycetes genomes: A test case for predicting lifestyles and emergence of pathogens.</title>
        <authorList>
            <person name="Haridas S."/>
            <person name="Albert R."/>
            <person name="Binder M."/>
            <person name="Bloem J."/>
            <person name="LaButti K."/>
            <person name="Salamov A."/>
            <person name="Andreopoulos B."/>
            <person name="Baker S."/>
            <person name="Barry K."/>
            <person name="Bills G."/>
            <person name="Bluhm B."/>
            <person name="Cannon C."/>
            <person name="Castanera R."/>
            <person name="Culley D."/>
            <person name="Daum C."/>
            <person name="Ezra D."/>
            <person name="Gonzalez J."/>
            <person name="Henrissat B."/>
            <person name="Kuo A."/>
            <person name="Liang C."/>
            <person name="Lipzen A."/>
            <person name="Lutzoni F."/>
            <person name="Magnuson J."/>
            <person name="Mondo S."/>
            <person name="Nolan M."/>
            <person name="Ohm R."/>
            <person name="Pangilinan J."/>
            <person name="Park H.-J."/>
            <person name="Ramirez L."/>
            <person name="Alfaro M."/>
            <person name="Sun H."/>
            <person name="Tritt A."/>
            <person name="Yoshinaga Y."/>
            <person name="Zwiers L.-H."/>
            <person name="Turgeon B."/>
            <person name="Goodwin S."/>
            <person name="Spatafora J."/>
            <person name="Crous P."/>
            <person name="Grigoriev I."/>
        </authorList>
    </citation>
    <scope>NUCLEOTIDE SEQUENCE [LARGE SCALE GENOMIC DNA]</scope>
    <source>
        <strain evidence="3">CBS 304.66</strain>
    </source>
</reference>
<dbReference type="Proteomes" id="UP000800093">
    <property type="component" value="Unassembled WGS sequence"/>
</dbReference>
<feature type="compositionally biased region" description="Polar residues" evidence="1">
    <location>
        <begin position="349"/>
        <end position="359"/>
    </location>
</feature>
<name>A0A9P4NCU9_9PLEO</name>
<evidence type="ECO:0000313" key="3">
    <source>
        <dbReference type="Proteomes" id="UP000800093"/>
    </source>
</evidence>
<dbReference type="AlphaFoldDB" id="A0A9P4NCU9"/>
<feature type="region of interest" description="Disordered" evidence="1">
    <location>
        <begin position="340"/>
        <end position="374"/>
    </location>
</feature>
<organism evidence="2 3">
    <name type="scientific">Lojkania enalia</name>
    <dbReference type="NCBI Taxonomy" id="147567"/>
    <lineage>
        <taxon>Eukaryota</taxon>
        <taxon>Fungi</taxon>
        <taxon>Dikarya</taxon>
        <taxon>Ascomycota</taxon>
        <taxon>Pezizomycotina</taxon>
        <taxon>Dothideomycetes</taxon>
        <taxon>Pleosporomycetidae</taxon>
        <taxon>Pleosporales</taxon>
        <taxon>Pleosporales incertae sedis</taxon>
        <taxon>Lojkania</taxon>
    </lineage>
</organism>
<proteinExistence type="predicted"/>
<dbReference type="EMBL" id="ML986578">
    <property type="protein sequence ID" value="KAF2270796.1"/>
    <property type="molecule type" value="Genomic_DNA"/>
</dbReference>
<gene>
    <name evidence="2" type="ORF">CC78DRAFT_573147</name>
</gene>
<sequence>MWMALRITYSTVCSDSRSLWHADYHRPIVLCSNQGPASRRAKNGVIQDRATVSGPIAVGFRSVCPSRYGMYVGSTVSTIWAERETRTWTMRAHGLEGSEERRAMVVLLLVGEGIEIGESQDDWTGAPRKAHLALALLGTREAQSGRARAGRVDWRPSAILPARYRPPLRRIRRWIRAYPARNGDIVPFAALCRLWKALTDLCRLWQTFASRRWSDCYYRASCPVARPRRPARHWLAFTARRRPLSGSRCRGLRSNQNKLWTQSGHAAKGAFQSSSQSTRGRDHDHLRVNIVLAILLLLFSVRGKTHGTAICCSPASPAPAIQAVRDMPWVNSDKSATWARYTAQHRDPASQSLAPASNQDNDHRDHMESPPWQP</sequence>
<protein>
    <submittedName>
        <fullName evidence="2">Uncharacterized protein</fullName>
    </submittedName>
</protein>
<evidence type="ECO:0000313" key="2">
    <source>
        <dbReference type="EMBL" id="KAF2270796.1"/>
    </source>
</evidence>
<accession>A0A9P4NCU9</accession>
<comment type="caution">
    <text evidence="2">The sequence shown here is derived from an EMBL/GenBank/DDBJ whole genome shotgun (WGS) entry which is preliminary data.</text>
</comment>
<keyword evidence="3" id="KW-1185">Reference proteome</keyword>
<evidence type="ECO:0000256" key="1">
    <source>
        <dbReference type="SAM" id="MobiDB-lite"/>
    </source>
</evidence>